<comment type="caution">
    <text evidence="1">The sequence shown here is derived from an EMBL/GenBank/DDBJ whole genome shotgun (WGS) entry which is preliminary data.</text>
</comment>
<sequence length="126" mass="13958">MISHGKNFHDIARRNGIRLKRRQASRFVAEHTTAGALFSAVASKNCNKGYNTDITWYCKSCLSVHTETNLSKRLMYNVTTCVSLMYDPTSLPCTAEILRYGLPGVIDSISSRKSRATVKPTQAAVS</sequence>
<evidence type="ECO:0000313" key="2">
    <source>
        <dbReference type="Proteomes" id="UP001054945"/>
    </source>
</evidence>
<protein>
    <recommendedName>
        <fullName evidence="3">Transposase</fullName>
    </recommendedName>
</protein>
<name>A0AAV4XAJ9_CAEEX</name>
<dbReference type="Proteomes" id="UP001054945">
    <property type="component" value="Unassembled WGS sequence"/>
</dbReference>
<dbReference type="EMBL" id="BPLR01017356">
    <property type="protein sequence ID" value="GIY90858.1"/>
    <property type="molecule type" value="Genomic_DNA"/>
</dbReference>
<evidence type="ECO:0008006" key="3">
    <source>
        <dbReference type="Google" id="ProtNLM"/>
    </source>
</evidence>
<gene>
    <name evidence="1" type="ORF">CEXT_172211</name>
</gene>
<dbReference type="AlphaFoldDB" id="A0AAV4XAJ9"/>
<accession>A0AAV4XAJ9</accession>
<keyword evidence="2" id="KW-1185">Reference proteome</keyword>
<proteinExistence type="predicted"/>
<reference evidence="1 2" key="1">
    <citation type="submission" date="2021-06" db="EMBL/GenBank/DDBJ databases">
        <title>Caerostris extrusa draft genome.</title>
        <authorList>
            <person name="Kono N."/>
            <person name="Arakawa K."/>
        </authorList>
    </citation>
    <scope>NUCLEOTIDE SEQUENCE [LARGE SCALE GENOMIC DNA]</scope>
</reference>
<evidence type="ECO:0000313" key="1">
    <source>
        <dbReference type="EMBL" id="GIY90858.1"/>
    </source>
</evidence>
<organism evidence="1 2">
    <name type="scientific">Caerostris extrusa</name>
    <name type="common">Bark spider</name>
    <name type="synonym">Caerostris bankana</name>
    <dbReference type="NCBI Taxonomy" id="172846"/>
    <lineage>
        <taxon>Eukaryota</taxon>
        <taxon>Metazoa</taxon>
        <taxon>Ecdysozoa</taxon>
        <taxon>Arthropoda</taxon>
        <taxon>Chelicerata</taxon>
        <taxon>Arachnida</taxon>
        <taxon>Araneae</taxon>
        <taxon>Araneomorphae</taxon>
        <taxon>Entelegynae</taxon>
        <taxon>Araneoidea</taxon>
        <taxon>Araneidae</taxon>
        <taxon>Caerostris</taxon>
    </lineage>
</organism>